<dbReference type="InterPro" id="IPR036393">
    <property type="entry name" value="AceGlu_kinase-like_sf"/>
</dbReference>
<evidence type="ECO:0000256" key="1">
    <source>
        <dbReference type="ARBA" id="ARBA00022490"/>
    </source>
</evidence>
<comment type="pathway">
    <text evidence="8">Amino-acid biosynthesis; L-lysine biosynthesis via AAA pathway; L-lysine from L-alpha-aminoadipate (Thermus route): step 2/5.</text>
</comment>
<dbReference type="PRINTS" id="PR00474">
    <property type="entry name" value="GLU5KINASE"/>
</dbReference>
<dbReference type="PIRSF" id="PIRSF000728">
    <property type="entry name" value="NAGK"/>
    <property type="match status" value="1"/>
</dbReference>
<dbReference type="UniPathway" id="UPA00033">
    <property type="reaction ID" value="UER00036"/>
</dbReference>
<reference evidence="10 11" key="1">
    <citation type="submission" date="2017-11" db="EMBL/GenBank/DDBJ databases">
        <title>Evolution of Phototrophy in the Chloroflexi Phylum Driven by Horizontal Gene Transfer.</title>
        <authorList>
            <person name="Ward L.M."/>
            <person name="Hemp J."/>
            <person name="Shih P.M."/>
            <person name="Mcglynn S.E."/>
            <person name="Fischer W."/>
        </authorList>
    </citation>
    <scope>NUCLEOTIDE SEQUENCE [LARGE SCALE GENOMIC DNA]</scope>
    <source>
        <strain evidence="10">JP3_13</strain>
    </source>
</reference>
<name>A0A2M8PG92_9CHLR</name>
<keyword evidence="1 8" id="KW-0963">Cytoplasm</keyword>
<gene>
    <name evidence="10" type="primary">argB</name>
    <name evidence="8" type="synonym">lysZ</name>
    <name evidence="10" type="ORF">CUN49_04835</name>
</gene>
<dbReference type="HAMAP" id="MF_02082">
    <property type="entry name" value="LysZ"/>
    <property type="match status" value="1"/>
</dbReference>
<dbReference type="InterPro" id="IPR001048">
    <property type="entry name" value="Asp/Glu/Uridylate_kinase"/>
</dbReference>
<dbReference type="NCBIfam" id="NF010662">
    <property type="entry name" value="PRK14058.1-4"/>
    <property type="match status" value="1"/>
</dbReference>
<keyword evidence="5 8" id="KW-0418">Kinase</keyword>
<evidence type="ECO:0000256" key="4">
    <source>
        <dbReference type="ARBA" id="ARBA00022741"/>
    </source>
</evidence>
<dbReference type="GO" id="GO:0005737">
    <property type="term" value="C:cytoplasm"/>
    <property type="evidence" value="ECO:0007669"/>
    <property type="project" value="UniProtKB-SubCell"/>
</dbReference>
<comment type="subcellular location">
    <subcellularLocation>
        <location evidence="8">Cytoplasm</location>
    </subcellularLocation>
</comment>
<evidence type="ECO:0000256" key="8">
    <source>
        <dbReference type="HAMAP-Rule" id="MF_02082"/>
    </source>
</evidence>
<dbReference type="GO" id="GO:0005524">
    <property type="term" value="F:ATP binding"/>
    <property type="evidence" value="ECO:0007669"/>
    <property type="project" value="UniProtKB-KW"/>
</dbReference>
<dbReference type="InterPro" id="IPR004662">
    <property type="entry name" value="AcgluKinase_fam"/>
</dbReference>
<evidence type="ECO:0000256" key="5">
    <source>
        <dbReference type="ARBA" id="ARBA00022777"/>
    </source>
</evidence>
<dbReference type="Gene3D" id="3.40.1160.10">
    <property type="entry name" value="Acetylglutamate kinase-like"/>
    <property type="match status" value="1"/>
</dbReference>
<dbReference type="InterPro" id="IPR001057">
    <property type="entry name" value="Glu/AcGlu_kinase"/>
</dbReference>
<evidence type="ECO:0000256" key="7">
    <source>
        <dbReference type="ARBA" id="ARBA00023154"/>
    </source>
</evidence>
<dbReference type="InterPro" id="IPR037529">
    <property type="entry name" value="LysZ"/>
</dbReference>
<dbReference type="SUPFAM" id="SSF53633">
    <property type="entry name" value="Carbamate kinase-like"/>
    <property type="match status" value="1"/>
</dbReference>
<comment type="similarity">
    <text evidence="8">Belongs to the acetylglutamate kinase family. LysZ subfamily.</text>
</comment>
<proteinExistence type="inferred from homology"/>
<keyword evidence="6 8" id="KW-0067">ATP-binding</keyword>
<feature type="binding site" evidence="8">
    <location>
        <position position="64"/>
    </location>
    <ligand>
        <name>substrate</name>
    </ligand>
</feature>
<feature type="domain" description="Aspartate/glutamate/uridylate kinase" evidence="9">
    <location>
        <begin position="1"/>
        <end position="249"/>
    </location>
</feature>
<dbReference type="NCBIfam" id="NF010659">
    <property type="entry name" value="PRK14058.1-1"/>
    <property type="match status" value="1"/>
</dbReference>
<protein>
    <recommendedName>
        <fullName evidence="8">Putative [LysW]-aminoadipate kinase</fullName>
        <ecNumber evidence="8">2.7.2.17</ecNumber>
    </recommendedName>
</protein>
<keyword evidence="3 8" id="KW-0808">Transferase</keyword>
<feature type="site" description="Transition state stabilizer" evidence="8">
    <location>
        <position position="231"/>
    </location>
</feature>
<evidence type="ECO:0000313" key="11">
    <source>
        <dbReference type="Proteomes" id="UP000229681"/>
    </source>
</evidence>
<comment type="function">
    <text evidence="8">Catalyzes the phosphorylation of LysW-gamma-alpha-aminoadipate.</text>
</comment>
<keyword evidence="2 8" id="KW-0028">Amino-acid biosynthesis</keyword>
<feature type="binding site" evidence="8">
    <location>
        <position position="170"/>
    </location>
    <ligand>
        <name>substrate</name>
    </ligand>
</feature>
<organism evidence="10 11">
    <name type="scientific">Candidatus Thermofonsia Clade 1 bacterium</name>
    <dbReference type="NCBI Taxonomy" id="2364210"/>
    <lineage>
        <taxon>Bacteria</taxon>
        <taxon>Bacillati</taxon>
        <taxon>Chloroflexota</taxon>
        <taxon>Candidatus Thermofontia</taxon>
        <taxon>Candidatus Thermofonsia Clade 1</taxon>
    </lineage>
</organism>
<dbReference type="Proteomes" id="UP000229681">
    <property type="component" value="Unassembled WGS sequence"/>
</dbReference>
<dbReference type="PANTHER" id="PTHR23342:SF20">
    <property type="entry name" value="[LYSW]-AMINOADIPATE KINASE"/>
    <property type="match status" value="1"/>
</dbReference>
<keyword evidence="4 8" id="KW-0547">Nucleotide-binding</keyword>
<comment type="caution">
    <text evidence="10">The sequence shown here is derived from an EMBL/GenBank/DDBJ whole genome shotgun (WGS) entry which is preliminary data.</text>
</comment>
<dbReference type="AlphaFoldDB" id="A0A2M8PG92"/>
<dbReference type="Pfam" id="PF00696">
    <property type="entry name" value="AA_kinase"/>
    <property type="match status" value="1"/>
</dbReference>
<evidence type="ECO:0000259" key="9">
    <source>
        <dbReference type="Pfam" id="PF00696"/>
    </source>
</evidence>
<dbReference type="NCBIfam" id="TIGR00761">
    <property type="entry name" value="argB"/>
    <property type="match status" value="1"/>
</dbReference>
<dbReference type="GO" id="GO:0019878">
    <property type="term" value="P:lysine biosynthetic process via aminoadipic acid"/>
    <property type="evidence" value="ECO:0007669"/>
    <property type="project" value="UniProtKB-UniRule"/>
</dbReference>
<dbReference type="GO" id="GO:0003991">
    <property type="term" value="F:acetylglutamate kinase activity"/>
    <property type="evidence" value="ECO:0007669"/>
    <property type="project" value="TreeGrafter"/>
</dbReference>
<keyword evidence="7 8" id="KW-0457">Lysine biosynthesis</keyword>
<accession>A0A2M8PG92</accession>
<dbReference type="EMBL" id="PGTM01000045">
    <property type="protein sequence ID" value="PJF36565.1"/>
    <property type="molecule type" value="Genomic_DNA"/>
</dbReference>
<evidence type="ECO:0000256" key="6">
    <source>
        <dbReference type="ARBA" id="ARBA00022840"/>
    </source>
</evidence>
<comment type="catalytic activity">
    <reaction evidence="8">
        <text>[amino-group carrier protein]-C-terminal-N-(1,4-dicarboxybutan-1-yl)-L-glutamine + ATP = [amino-group carrier protein]-C-terminal-N-(1-carboxy-5-phosphooxy-5-oxopentan-1-yl)-L-glutamine + ADP</text>
        <dbReference type="Rhea" id="RHEA:41944"/>
        <dbReference type="Rhea" id="RHEA-COMP:9694"/>
        <dbReference type="Rhea" id="RHEA-COMP:9712"/>
        <dbReference type="ChEBI" id="CHEBI:30616"/>
        <dbReference type="ChEBI" id="CHEBI:78499"/>
        <dbReference type="ChEBI" id="CHEBI:78503"/>
        <dbReference type="ChEBI" id="CHEBI:456216"/>
        <dbReference type="EC" id="2.7.2.17"/>
    </reaction>
</comment>
<evidence type="ECO:0000256" key="3">
    <source>
        <dbReference type="ARBA" id="ARBA00022679"/>
    </source>
</evidence>
<dbReference type="EC" id="2.7.2.17" evidence="8"/>
<feature type="site" description="Transition state stabilizer" evidence="8">
    <location>
        <position position="5"/>
    </location>
</feature>
<evidence type="ECO:0000256" key="2">
    <source>
        <dbReference type="ARBA" id="ARBA00022605"/>
    </source>
</evidence>
<dbReference type="GO" id="GO:0043744">
    <property type="term" value="F:N2-acetyl-L-aminoadipate kinase activity"/>
    <property type="evidence" value="ECO:0007669"/>
    <property type="project" value="RHEA"/>
</dbReference>
<evidence type="ECO:0000313" key="10">
    <source>
        <dbReference type="EMBL" id="PJF36565.1"/>
    </source>
</evidence>
<dbReference type="PANTHER" id="PTHR23342">
    <property type="entry name" value="N-ACETYLGLUTAMATE SYNTHASE"/>
    <property type="match status" value="1"/>
</dbReference>
<sequence length="271" mass="28708">MIVVKVGGGAGVDVDSVCADLAVLAHTGKRLVLVHGTSAAVDRLSERVGVPRRTLQSPSGHVSRYTDPETLELYVMAANGQVNTTLTAKLQALGVNALGLSGVDGRLMAAQRKDAVRVIDPSNGRQRIVRDDFTGKIERINAELLQLLLANGYLPVIAPLAISQACEPLNVDGDRAAAMIATALRAETLVILTNVPGLLARFPDESSLVRHVPRAHLERALELAGGRMKKKILAAQEALEGGVQRILLADSRRPQPLQTALAGEGTAITHD</sequence>
<comment type="caution">
    <text evidence="8">Lacks conserved residue(s) required for the propagation of feature annotation.</text>
</comment>
<dbReference type="GO" id="GO:0006526">
    <property type="term" value="P:L-arginine biosynthetic process"/>
    <property type="evidence" value="ECO:0007669"/>
    <property type="project" value="TreeGrafter"/>
</dbReference>